<dbReference type="EMBL" id="VDLX02000040">
    <property type="protein sequence ID" value="KAB8182666.1"/>
    <property type="molecule type" value="Genomic_DNA"/>
</dbReference>
<keyword evidence="2" id="KW-1185">Reference proteome</keyword>
<protein>
    <submittedName>
        <fullName evidence="1">Uncharacterized protein</fullName>
    </submittedName>
</protein>
<evidence type="ECO:0000313" key="2">
    <source>
        <dbReference type="Proteomes" id="UP000312512"/>
    </source>
</evidence>
<accession>A0A5C4UUU1</accession>
<sequence>MGGSWWWVRARSAREVLGTFAEVEVIETSEAIEQAAAWNLEEADVDAPSMPAGLDDLHAKRQKQRHLPGFGALADRTIVYLRRRWDGDDGVDPAVYLMEIGSDGRRLRQVELTEDGDTLKSDPDDWTFNPPVVDLFDPELKDLEISRDEFEAAWHRASKDGRDL</sequence>
<proteinExistence type="predicted"/>
<reference evidence="1 2" key="1">
    <citation type="submission" date="2019-10" db="EMBL/GenBank/DDBJ databases">
        <title>Nonomuraea sp. nov., isolated from Phyllanthus amarus.</title>
        <authorList>
            <person name="Klykleung N."/>
            <person name="Tanasupawat S."/>
        </authorList>
    </citation>
    <scope>NUCLEOTIDE SEQUENCE [LARGE SCALE GENOMIC DNA]</scope>
    <source>
        <strain evidence="1 2">PA1-10</strain>
    </source>
</reference>
<dbReference type="Proteomes" id="UP000312512">
    <property type="component" value="Unassembled WGS sequence"/>
</dbReference>
<gene>
    <name evidence="1" type="ORF">FH608_050100</name>
</gene>
<dbReference type="OrthoDB" id="1365577at2"/>
<organism evidence="1 2">
    <name type="scientific">Nonomuraea phyllanthi</name>
    <dbReference type="NCBI Taxonomy" id="2219224"/>
    <lineage>
        <taxon>Bacteria</taxon>
        <taxon>Bacillati</taxon>
        <taxon>Actinomycetota</taxon>
        <taxon>Actinomycetes</taxon>
        <taxon>Streptosporangiales</taxon>
        <taxon>Streptosporangiaceae</taxon>
        <taxon>Nonomuraea</taxon>
    </lineage>
</organism>
<comment type="caution">
    <text evidence="1">The sequence shown here is derived from an EMBL/GenBank/DDBJ whole genome shotgun (WGS) entry which is preliminary data.</text>
</comment>
<name>A0A5C4UUU1_9ACTN</name>
<evidence type="ECO:0000313" key="1">
    <source>
        <dbReference type="EMBL" id="KAB8182666.1"/>
    </source>
</evidence>
<dbReference type="AlphaFoldDB" id="A0A5C4UUU1"/>